<protein>
    <submittedName>
        <fullName evidence="1">Uncharacterized protein</fullName>
    </submittedName>
</protein>
<proteinExistence type="predicted"/>
<sequence length="69" mass="8128">MQKNTIKFNGKVIKNYHAHTTFNNLYQETNKTIFRELSKSDLMKIQDILSAELRIQIGERGGNEKHQHK</sequence>
<dbReference type="EMBL" id="JRPH02000065">
    <property type="protein sequence ID" value="TLE02321.1"/>
    <property type="molecule type" value="Genomic_DNA"/>
</dbReference>
<dbReference type="GeneID" id="60655961"/>
<comment type="caution">
    <text evidence="1">The sequence shown here is derived from an EMBL/GenBank/DDBJ whole genome shotgun (WGS) entry which is preliminary data.</text>
</comment>
<evidence type="ECO:0000313" key="1">
    <source>
        <dbReference type="EMBL" id="TLE02321.1"/>
    </source>
</evidence>
<reference evidence="1 2" key="1">
    <citation type="journal article" date="2014" name="Genome Announc.">
        <title>Draft genome sequences of eight enterohepatic helicobacter species isolated from both laboratory and wild rodents.</title>
        <authorList>
            <person name="Sheh A."/>
            <person name="Shen Z."/>
            <person name="Fox J.G."/>
        </authorList>
    </citation>
    <scope>NUCLEOTIDE SEQUENCE [LARGE SCALE GENOMIC DNA]</scope>
    <source>
        <strain evidence="1 2">Missouri</strain>
    </source>
</reference>
<dbReference type="Proteomes" id="UP000029870">
    <property type="component" value="Unassembled WGS sequence"/>
</dbReference>
<evidence type="ECO:0000313" key="2">
    <source>
        <dbReference type="Proteomes" id="UP000029870"/>
    </source>
</evidence>
<gene>
    <name evidence="1" type="ORF">LS77_011075</name>
</gene>
<dbReference type="AlphaFoldDB" id="A0A6D2C3J9"/>
<dbReference type="RefSeq" id="WP_004084743.1">
    <property type="nucleotide sequence ID" value="NZ_JAERIZ010000089.1"/>
</dbReference>
<organism evidence="1 2">
    <name type="scientific">Helicobacter bilis</name>
    <dbReference type="NCBI Taxonomy" id="37372"/>
    <lineage>
        <taxon>Bacteria</taxon>
        <taxon>Pseudomonadati</taxon>
        <taxon>Campylobacterota</taxon>
        <taxon>Epsilonproteobacteria</taxon>
        <taxon>Campylobacterales</taxon>
        <taxon>Helicobacteraceae</taxon>
        <taxon>Helicobacter</taxon>
    </lineage>
</organism>
<name>A0A6D2C3J9_9HELI</name>
<accession>A0A6D2C3J9</accession>